<proteinExistence type="inferred from homology"/>
<evidence type="ECO:0000256" key="7">
    <source>
        <dbReference type="RuleBase" id="RU362042"/>
    </source>
</evidence>
<dbReference type="GO" id="GO:0004252">
    <property type="term" value="F:serine-type endopeptidase activity"/>
    <property type="evidence" value="ECO:0007669"/>
    <property type="project" value="InterPro"/>
</dbReference>
<dbReference type="AlphaFoldDB" id="A0A1G2DD77"/>
<evidence type="ECO:0000256" key="5">
    <source>
        <dbReference type="ARBA" id="ARBA00022801"/>
    </source>
</evidence>
<keyword evidence="5 7" id="KW-0378">Hydrolase</keyword>
<dbReference type="PROSITE" id="PS00501">
    <property type="entry name" value="SPASE_I_1"/>
    <property type="match status" value="1"/>
</dbReference>
<comment type="similarity">
    <text evidence="2 7">Belongs to the peptidase S26 family.</text>
</comment>
<evidence type="ECO:0000256" key="2">
    <source>
        <dbReference type="ARBA" id="ARBA00009370"/>
    </source>
</evidence>
<dbReference type="Proteomes" id="UP000178099">
    <property type="component" value="Unassembled WGS sequence"/>
</dbReference>
<dbReference type="CDD" id="cd06530">
    <property type="entry name" value="S26_SPase_I"/>
    <property type="match status" value="1"/>
</dbReference>
<evidence type="ECO:0000256" key="1">
    <source>
        <dbReference type="ARBA" id="ARBA00000677"/>
    </source>
</evidence>
<dbReference type="GO" id="GO:0009003">
    <property type="term" value="F:signal peptidase activity"/>
    <property type="evidence" value="ECO:0007669"/>
    <property type="project" value="UniProtKB-EC"/>
</dbReference>
<feature type="active site" evidence="6">
    <location>
        <position position="79"/>
    </location>
</feature>
<dbReference type="InterPro" id="IPR000223">
    <property type="entry name" value="Pept_S26A_signal_pept_1"/>
</dbReference>
<gene>
    <name evidence="9" type="ORF">A3D67_00260</name>
</gene>
<evidence type="ECO:0000313" key="10">
    <source>
        <dbReference type="Proteomes" id="UP000178099"/>
    </source>
</evidence>
<evidence type="ECO:0000256" key="4">
    <source>
        <dbReference type="ARBA" id="ARBA00022670"/>
    </source>
</evidence>
<feature type="active site" evidence="6">
    <location>
        <position position="36"/>
    </location>
</feature>
<dbReference type="PROSITE" id="PS00761">
    <property type="entry name" value="SPASE_I_3"/>
    <property type="match status" value="1"/>
</dbReference>
<dbReference type="Gene3D" id="2.10.109.10">
    <property type="entry name" value="Umud Fragment, subunit A"/>
    <property type="match status" value="1"/>
</dbReference>
<name>A0A1G2DD77_9BACT</name>
<accession>A0A1G2DD77</accession>
<evidence type="ECO:0000313" key="9">
    <source>
        <dbReference type="EMBL" id="OGZ11587.1"/>
    </source>
</evidence>
<dbReference type="PANTHER" id="PTHR43390">
    <property type="entry name" value="SIGNAL PEPTIDASE I"/>
    <property type="match status" value="1"/>
</dbReference>
<dbReference type="InterPro" id="IPR019533">
    <property type="entry name" value="Peptidase_S26"/>
</dbReference>
<feature type="domain" description="Peptidase S26" evidence="8">
    <location>
        <begin position="7"/>
        <end position="161"/>
    </location>
</feature>
<dbReference type="InterPro" id="IPR036286">
    <property type="entry name" value="LexA/Signal_pep-like_sf"/>
</dbReference>
<evidence type="ECO:0000256" key="3">
    <source>
        <dbReference type="ARBA" id="ARBA00013208"/>
    </source>
</evidence>
<organism evidence="9 10">
    <name type="scientific">Candidatus Lloydbacteria bacterium RIFCSPHIGHO2_02_FULL_51_22</name>
    <dbReference type="NCBI Taxonomy" id="1798663"/>
    <lineage>
        <taxon>Bacteria</taxon>
        <taxon>Candidatus Lloydiibacteriota</taxon>
    </lineage>
</organism>
<protein>
    <recommendedName>
        <fullName evidence="3 7">Signal peptidase I</fullName>
        <ecNumber evidence="3 7">3.4.21.89</ecNumber>
    </recommendedName>
</protein>
<comment type="subcellular location">
    <subcellularLocation>
        <location evidence="7">Membrane</location>
        <topology evidence="7">Single-pass type II membrane protein</topology>
    </subcellularLocation>
</comment>
<sequence length="182" mass="20557">MWSFFGEVIRFTLIALLFIVPIRMFIAQPFIVSGASMHPTFETGEYLIVDELTYHMREPVRGDVVIFRFPQDPSKYFIKRIIGRPGETLISDKNSLSVTTKEGATVRVDEPYVVEAAPSAFTVTLKDTEYFVMGDNRRASLDSRVFGPVPREYIVGRALLRLLPPTKIATFPGALTEFATED</sequence>
<reference evidence="9 10" key="1">
    <citation type="journal article" date="2016" name="Nat. Commun.">
        <title>Thousands of microbial genomes shed light on interconnected biogeochemical processes in an aquifer system.</title>
        <authorList>
            <person name="Anantharaman K."/>
            <person name="Brown C.T."/>
            <person name="Hug L.A."/>
            <person name="Sharon I."/>
            <person name="Castelle C.J."/>
            <person name="Probst A.J."/>
            <person name="Thomas B.C."/>
            <person name="Singh A."/>
            <person name="Wilkins M.J."/>
            <person name="Karaoz U."/>
            <person name="Brodie E.L."/>
            <person name="Williams K.H."/>
            <person name="Hubbard S.S."/>
            <person name="Banfield J.F."/>
        </authorList>
    </citation>
    <scope>NUCLEOTIDE SEQUENCE [LARGE SCALE GENOMIC DNA]</scope>
</reference>
<dbReference type="PRINTS" id="PR00727">
    <property type="entry name" value="LEADERPTASE"/>
</dbReference>
<dbReference type="SUPFAM" id="SSF51306">
    <property type="entry name" value="LexA/Signal peptidase"/>
    <property type="match status" value="1"/>
</dbReference>
<dbReference type="NCBIfam" id="TIGR02227">
    <property type="entry name" value="sigpep_I_bact"/>
    <property type="match status" value="1"/>
</dbReference>
<dbReference type="EMBL" id="MHLN01000018">
    <property type="protein sequence ID" value="OGZ11587.1"/>
    <property type="molecule type" value="Genomic_DNA"/>
</dbReference>
<dbReference type="EC" id="3.4.21.89" evidence="3 7"/>
<comment type="caution">
    <text evidence="9">The sequence shown here is derived from an EMBL/GenBank/DDBJ whole genome shotgun (WGS) entry which is preliminary data.</text>
</comment>
<dbReference type="InterPro" id="IPR019758">
    <property type="entry name" value="Pept_S26A_signal_pept_1_CS"/>
</dbReference>
<dbReference type="PANTHER" id="PTHR43390:SF1">
    <property type="entry name" value="CHLOROPLAST PROCESSING PEPTIDASE"/>
    <property type="match status" value="1"/>
</dbReference>
<comment type="catalytic activity">
    <reaction evidence="1 7">
        <text>Cleavage of hydrophobic, N-terminal signal or leader sequences from secreted and periplasmic proteins.</text>
        <dbReference type="EC" id="3.4.21.89"/>
    </reaction>
</comment>
<dbReference type="InterPro" id="IPR019756">
    <property type="entry name" value="Pept_S26A_signal_pept_1_Ser-AS"/>
</dbReference>
<dbReference type="Pfam" id="PF10502">
    <property type="entry name" value="Peptidase_S26"/>
    <property type="match status" value="1"/>
</dbReference>
<dbReference type="GO" id="GO:0006465">
    <property type="term" value="P:signal peptide processing"/>
    <property type="evidence" value="ECO:0007669"/>
    <property type="project" value="InterPro"/>
</dbReference>
<evidence type="ECO:0000256" key="6">
    <source>
        <dbReference type="PIRSR" id="PIRSR600223-1"/>
    </source>
</evidence>
<evidence type="ECO:0000259" key="8">
    <source>
        <dbReference type="Pfam" id="PF10502"/>
    </source>
</evidence>
<keyword evidence="4 7" id="KW-0645">Protease</keyword>
<dbReference type="GO" id="GO:0016020">
    <property type="term" value="C:membrane"/>
    <property type="evidence" value="ECO:0007669"/>
    <property type="project" value="UniProtKB-SubCell"/>
</dbReference>